<organism evidence="1">
    <name type="scientific">viral metagenome</name>
    <dbReference type="NCBI Taxonomy" id="1070528"/>
    <lineage>
        <taxon>unclassified sequences</taxon>
        <taxon>metagenomes</taxon>
        <taxon>organismal metagenomes</taxon>
    </lineage>
</organism>
<accession>A0A6C0E1W2</accession>
<sequence length="133" mass="16009">MGCDFYIYVYLEIQHVNGISYYELPTIRGYYCDLECGVCDSDDDENDYYYNSTEYKTLYENMKKICLTSRKPLVIYTNNSFMSPKLEMKYSPIIQNKINKKYVEKYTRYKETGTFKSMEEIIHIVKKEERYAV</sequence>
<reference evidence="1" key="1">
    <citation type="journal article" date="2020" name="Nature">
        <title>Giant virus diversity and host interactions through global metagenomics.</title>
        <authorList>
            <person name="Schulz F."/>
            <person name="Roux S."/>
            <person name="Paez-Espino D."/>
            <person name="Jungbluth S."/>
            <person name="Walsh D.A."/>
            <person name="Denef V.J."/>
            <person name="McMahon K.D."/>
            <person name="Konstantinidis K.T."/>
            <person name="Eloe-Fadrosh E.A."/>
            <person name="Kyrpides N.C."/>
            <person name="Woyke T."/>
        </authorList>
    </citation>
    <scope>NUCLEOTIDE SEQUENCE</scope>
    <source>
        <strain evidence="1">GVMAG-M-3300023179-114</strain>
    </source>
</reference>
<protein>
    <submittedName>
        <fullName evidence="1">Uncharacterized protein</fullName>
    </submittedName>
</protein>
<dbReference type="EMBL" id="MN739720">
    <property type="protein sequence ID" value="QHT22722.1"/>
    <property type="molecule type" value="Genomic_DNA"/>
</dbReference>
<proteinExistence type="predicted"/>
<evidence type="ECO:0000313" key="1">
    <source>
        <dbReference type="EMBL" id="QHT22722.1"/>
    </source>
</evidence>
<dbReference type="AlphaFoldDB" id="A0A6C0E1W2"/>
<name>A0A6C0E1W2_9ZZZZ</name>